<feature type="coiled-coil region" evidence="4">
    <location>
        <begin position="45"/>
        <end position="72"/>
    </location>
</feature>
<evidence type="ECO:0000313" key="7">
    <source>
        <dbReference type="EMBL" id="QDG51811.1"/>
    </source>
</evidence>
<gene>
    <name evidence="7" type="ORF">FIV42_13985</name>
</gene>
<dbReference type="InterPro" id="IPR028994">
    <property type="entry name" value="Integrin_alpha_N"/>
</dbReference>
<dbReference type="GO" id="GO:0008305">
    <property type="term" value="C:integrin complex"/>
    <property type="evidence" value="ECO:0007669"/>
    <property type="project" value="InterPro"/>
</dbReference>
<dbReference type="OrthoDB" id="284043at2"/>
<accession>A0A4Y6PU05</accession>
<dbReference type="NCBIfam" id="TIGR03382">
    <property type="entry name" value="GC_trans_RRR"/>
    <property type="match status" value="1"/>
</dbReference>
<dbReference type="SUPFAM" id="SSF69318">
    <property type="entry name" value="Integrin alpha N-terminal domain"/>
    <property type="match status" value="3"/>
</dbReference>
<proteinExistence type="predicted"/>
<keyword evidence="8" id="KW-1185">Reference proteome</keyword>
<dbReference type="NCBIfam" id="TIGR03901">
    <property type="entry name" value="MYXO-CTERM"/>
    <property type="match status" value="1"/>
</dbReference>
<name>A0A4Y6PU05_PERCE</name>
<keyword evidence="3" id="KW-0325">Glycoprotein</keyword>
<evidence type="ECO:0000256" key="5">
    <source>
        <dbReference type="SAM" id="MobiDB-lite"/>
    </source>
</evidence>
<dbReference type="GO" id="GO:0005178">
    <property type="term" value="F:integrin binding"/>
    <property type="evidence" value="ECO:0007669"/>
    <property type="project" value="TreeGrafter"/>
</dbReference>
<dbReference type="GO" id="GO:0007229">
    <property type="term" value="P:integrin-mediated signaling pathway"/>
    <property type="evidence" value="ECO:0007669"/>
    <property type="project" value="TreeGrafter"/>
</dbReference>
<reference evidence="7 8" key="1">
    <citation type="submission" date="2019-06" db="EMBL/GenBank/DDBJ databases">
        <title>Persicimonas caeni gen. nov., sp. nov., a predatory bacterium isolated from solar saltern.</title>
        <authorList>
            <person name="Wang S."/>
        </authorList>
    </citation>
    <scope>NUCLEOTIDE SEQUENCE [LARGE SCALE GENOMIC DNA]</scope>
    <source>
        <strain evidence="7 8">YN101</strain>
    </source>
</reference>
<dbReference type="InterPro" id="IPR024038">
    <property type="entry name" value="MYXO-CTERM"/>
</dbReference>
<accession>A0A5B8Y517</accession>
<dbReference type="InterPro" id="IPR000413">
    <property type="entry name" value="Integrin_alpha"/>
</dbReference>
<dbReference type="GO" id="GO:0009897">
    <property type="term" value="C:external side of plasma membrane"/>
    <property type="evidence" value="ECO:0007669"/>
    <property type="project" value="TreeGrafter"/>
</dbReference>
<feature type="chain" id="PRO_5030106435" description="VCBS repeat-containing protein" evidence="6">
    <location>
        <begin position="30"/>
        <end position="796"/>
    </location>
</feature>
<dbReference type="InterPro" id="IPR021655">
    <property type="entry name" value="Put_metal-bd"/>
</dbReference>
<dbReference type="AlphaFoldDB" id="A0A4Y6PU05"/>
<protein>
    <recommendedName>
        <fullName evidence="9">VCBS repeat-containing protein</fullName>
    </recommendedName>
</protein>
<feature type="signal peptide" evidence="6">
    <location>
        <begin position="1"/>
        <end position="29"/>
    </location>
</feature>
<evidence type="ECO:0000256" key="2">
    <source>
        <dbReference type="ARBA" id="ARBA00022737"/>
    </source>
</evidence>
<dbReference type="EMBL" id="CP041186">
    <property type="protein sequence ID" value="QDG51811.1"/>
    <property type="molecule type" value="Genomic_DNA"/>
</dbReference>
<dbReference type="PRINTS" id="PR01185">
    <property type="entry name" value="INTEGRINA"/>
</dbReference>
<evidence type="ECO:0008006" key="9">
    <source>
        <dbReference type="Google" id="ProtNLM"/>
    </source>
</evidence>
<feature type="region of interest" description="Disordered" evidence="5">
    <location>
        <begin position="744"/>
        <end position="774"/>
    </location>
</feature>
<keyword evidence="1 6" id="KW-0732">Signal</keyword>
<evidence type="ECO:0000256" key="1">
    <source>
        <dbReference type="ARBA" id="ARBA00022729"/>
    </source>
</evidence>
<organism evidence="7 8">
    <name type="scientific">Persicimonas caeni</name>
    <dbReference type="NCBI Taxonomy" id="2292766"/>
    <lineage>
        <taxon>Bacteria</taxon>
        <taxon>Deltaproteobacteria</taxon>
        <taxon>Bradymonadales</taxon>
        <taxon>Bradymonadaceae</taxon>
        <taxon>Persicimonas</taxon>
    </lineage>
</organism>
<dbReference type="GO" id="GO:0033627">
    <property type="term" value="P:cell adhesion mediated by integrin"/>
    <property type="evidence" value="ECO:0007669"/>
    <property type="project" value="TreeGrafter"/>
</dbReference>
<dbReference type="Pfam" id="PF11617">
    <property type="entry name" value="Cu-binding_MopE"/>
    <property type="match status" value="2"/>
</dbReference>
<dbReference type="PROSITE" id="PS51470">
    <property type="entry name" value="FG_GAP"/>
    <property type="match status" value="5"/>
</dbReference>
<sequence length="796" mass="82637">MTPKKKMATMKFKLSLAAAVFLASSTAYAEPGDASEKTQPKLETAADASVLVRDLQDKIRQARLEQDKLRGTALPDGVADRLSAHRAMTPMNNDQPPADRLVWKHDWELDHASTDTLFGWTMHTAGDINGDDFDDMLVGAPNGDGAAYLFHGSADGPADAANWIEGSPQEDAQFGYALGSAGDIDGDGFDDVVIGAPFYSVNPDEKQGAFYIYRGSSAGLSTEPDREYIGQTVEGQLGLSVASAGDVNGDGYVDVIVGAPGPGAGGTAFIYTGGVNGLSQAPTFTIEAPDNSGQFGFSVDGAGDVNGDGYADVIVGSPAYTAGEPAEGAVFLYLGSENGPSETPDWQVESDSREAFLGYMIAGAGDINGDGYGDIIAGAAGYTGPVGEDEEPLQYEGAVFAYLSDGTTLEATHSWKIEGNRQEAFLGKDVSGGGDVNGDGYDDVLIANAHFGLVSYGGELYLGGENGLSPDIAWQAIFEGNSTIGQTAHMVGDINNDGFTDMLLSAPELTDIYLYFGAGCFDADWDNFTAPNPISCPSGDDCHDLHDTAYPGGEEICDGLDNNCDGTFDDGCDDDGDGYCDDDIEAWAAGGLPPICPNGLGDCDDEDPDHNPGSPELCNFKDDDCNDRVDEEPKVCGEEQICVQGGCFAECTADAECAEGQKCYGGRCAADPCEGIICPETREECFNGTCQVACKIEAECRFDDKQCIAGRCAADPCDGVLCGSNEVCDNGTCVDPNAGGEDAGGDAGGADAGTGSTDGSNKKDDGGCSTTPGGVPGSGMMLVLAALGGLLWRRRS</sequence>
<dbReference type="InterPro" id="IPR017756">
    <property type="entry name" value="TM_Gly-Cys-Arg_CS"/>
</dbReference>
<dbReference type="Pfam" id="PF01839">
    <property type="entry name" value="FG-GAP"/>
    <property type="match status" value="5"/>
</dbReference>
<dbReference type="PANTHER" id="PTHR23220:SF133">
    <property type="entry name" value="INTEGRIN ALPHA-PS2"/>
    <property type="match status" value="1"/>
</dbReference>
<evidence type="ECO:0000313" key="8">
    <source>
        <dbReference type="Proteomes" id="UP000315995"/>
    </source>
</evidence>
<dbReference type="GO" id="GO:0007160">
    <property type="term" value="P:cell-matrix adhesion"/>
    <property type="evidence" value="ECO:0007669"/>
    <property type="project" value="TreeGrafter"/>
</dbReference>
<evidence type="ECO:0000256" key="4">
    <source>
        <dbReference type="SAM" id="Coils"/>
    </source>
</evidence>
<dbReference type="PANTHER" id="PTHR23220">
    <property type="entry name" value="INTEGRIN ALPHA"/>
    <property type="match status" value="1"/>
</dbReference>
<keyword evidence="2" id="KW-0677">Repeat</keyword>
<dbReference type="InterPro" id="IPR013517">
    <property type="entry name" value="FG-GAP"/>
</dbReference>
<dbReference type="Gene3D" id="2.130.10.130">
    <property type="entry name" value="Integrin alpha, N-terminal"/>
    <property type="match status" value="3"/>
</dbReference>
<dbReference type="InterPro" id="IPR013519">
    <property type="entry name" value="Int_alpha_beta-p"/>
</dbReference>
<evidence type="ECO:0000256" key="3">
    <source>
        <dbReference type="ARBA" id="ARBA00023180"/>
    </source>
</evidence>
<dbReference type="GO" id="GO:0098609">
    <property type="term" value="P:cell-cell adhesion"/>
    <property type="evidence" value="ECO:0007669"/>
    <property type="project" value="TreeGrafter"/>
</dbReference>
<evidence type="ECO:0000256" key="6">
    <source>
        <dbReference type="SAM" id="SignalP"/>
    </source>
</evidence>
<dbReference type="Proteomes" id="UP000315995">
    <property type="component" value="Chromosome"/>
</dbReference>
<keyword evidence="4" id="KW-0175">Coiled coil</keyword>
<dbReference type="SMART" id="SM00191">
    <property type="entry name" value="Int_alpha"/>
    <property type="match status" value="7"/>
</dbReference>